<proteinExistence type="predicted"/>
<feature type="compositionally biased region" description="Basic and acidic residues" evidence="1">
    <location>
        <begin position="7"/>
        <end position="16"/>
    </location>
</feature>
<protein>
    <submittedName>
        <fullName evidence="2">Uncharacterized protein</fullName>
    </submittedName>
</protein>
<evidence type="ECO:0000313" key="2">
    <source>
        <dbReference type="EMBL" id="KAK5898789.1"/>
    </source>
</evidence>
<dbReference type="EMBL" id="JAULUE010002052">
    <property type="protein sequence ID" value="KAK5898789.1"/>
    <property type="molecule type" value="Genomic_DNA"/>
</dbReference>
<evidence type="ECO:0000256" key="1">
    <source>
        <dbReference type="SAM" id="MobiDB-lite"/>
    </source>
</evidence>
<keyword evidence="3" id="KW-1185">Reference proteome</keyword>
<evidence type="ECO:0000313" key="3">
    <source>
        <dbReference type="Proteomes" id="UP001335648"/>
    </source>
</evidence>
<accession>A0AAN8H0I8</accession>
<organism evidence="2 3">
    <name type="scientific">Champsocephalus esox</name>
    <name type="common">pike icefish</name>
    <dbReference type="NCBI Taxonomy" id="159716"/>
    <lineage>
        <taxon>Eukaryota</taxon>
        <taxon>Metazoa</taxon>
        <taxon>Chordata</taxon>
        <taxon>Craniata</taxon>
        <taxon>Vertebrata</taxon>
        <taxon>Euteleostomi</taxon>
        <taxon>Actinopterygii</taxon>
        <taxon>Neopterygii</taxon>
        <taxon>Teleostei</taxon>
        <taxon>Neoteleostei</taxon>
        <taxon>Acanthomorphata</taxon>
        <taxon>Eupercaria</taxon>
        <taxon>Perciformes</taxon>
        <taxon>Notothenioidei</taxon>
        <taxon>Channichthyidae</taxon>
        <taxon>Champsocephalus</taxon>
    </lineage>
</organism>
<reference evidence="2 3" key="1">
    <citation type="journal article" date="2023" name="Mol. Biol. Evol.">
        <title>Genomics of Secondarily Temperate Adaptation in the Only Non-Antarctic Icefish.</title>
        <authorList>
            <person name="Rivera-Colon A.G."/>
            <person name="Rayamajhi N."/>
            <person name="Minhas B.F."/>
            <person name="Madrigal G."/>
            <person name="Bilyk K.T."/>
            <person name="Yoon V."/>
            <person name="Hune M."/>
            <person name="Gregory S."/>
            <person name="Cheng C.H.C."/>
            <person name="Catchen J.M."/>
        </authorList>
    </citation>
    <scope>NUCLEOTIDE SEQUENCE [LARGE SCALE GENOMIC DNA]</scope>
    <source>
        <strain evidence="2">JC2023a</strain>
    </source>
</reference>
<dbReference type="AlphaFoldDB" id="A0AAN8H0I8"/>
<dbReference type="Proteomes" id="UP001335648">
    <property type="component" value="Unassembled WGS sequence"/>
</dbReference>
<gene>
    <name evidence="2" type="ORF">CesoFtcFv8_008334</name>
</gene>
<comment type="caution">
    <text evidence="2">The sequence shown here is derived from an EMBL/GenBank/DDBJ whole genome shotgun (WGS) entry which is preliminary data.</text>
</comment>
<name>A0AAN8H0I8_9TELE</name>
<sequence>MILTESILHRNKERKGQRAGHIPSSSQRDGRMKRGMRRKVEEEEEEEEVEKQSGDTAIPLERRLKNQSGILGCQETGMEGTWRK</sequence>
<feature type="region of interest" description="Disordered" evidence="1">
    <location>
        <begin position="1"/>
        <end position="61"/>
    </location>
</feature>